<accession>A0A9Q1QAT9</accession>
<dbReference type="AlphaFoldDB" id="A0A9Q1QAT9"/>
<gene>
    <name evidence="1" type="ORF">Cgig2_033541</name>
</gene>
<evidence type="ECO:0000313" key="1">
    <source>
        <dbReference type="EMBL" id="KAJ8434819.1"/>
    </source>
</evidence>
<proteinExistence type="predicted"/>
<protein>
    <submittedName>
        <fullName evidence="1">Uncharacterized protein</fullName>
    </submittedName>
</protein>
<dbReference type="EMBL" id="JAKOGI010000449">
    <property type="protein sequence ID" value="KAJ8434819.1"/>
    <property type="molecule type" value="Genomic_DNA"/>
</dbReference>
<organism evidence="1 2">
    <name type="scientific">Carnegiea gigantea</name>
    <dbReference type="NCBI Taxonomy" id="171969"/>
    <lineage>
        <taxon>Eukaryota</taxon>
        <taxon>Viridiplantae</taxon>
        <taxon>Streptophyta</taxon>
        <taxon>Embryophyta</taxon>
        <taxon>Tracheophyta</taxon>
        <taxon>Spermatophyta</taxon>
        <taxon>Magnoliopsida</taxon>
        <taxon>eudicotyledons</taxon>
        <taxon>Gunneridae</taxon>
        <taxon>Pentapetalae</taxon>
        <taxon>Caryophyllales</taxon>
        <taxon>Cactineae</taxon>
        <taxon>Cactaceae</taxon>
        <taxon>Cactoideae</taxon>
        <taxon>Echinocereeae</taxon>
        <taxon>Carnegiea</taxon>
    </lineage>
</organism>
<reference evidence="1" key="1">
    <citation type="submission" date="2022-04" db="EMBL/GenBank/DDBJ databases">
        <title>Carnegiea gigantea Genome sequencing and assembly v2.</title>
        <authorList>
            <person name="Copetti D."/>
            <person name="Sanderson M.J."/>
            <person name="Burquez A."/>
            <person name="Wojciechowski M.F."/>
        </authorList>
    </citation>
    <scope>NUCLEOTIDE SEQUENCE</scope>
    <source>
        <strain evidence="1">SGP5-SGP5p</strain>
        <tissue evidence="1">Aerial part</tissue>
    </source>
</reference>
<dbReference type="OrthoDB" id="1844242at2759"/>
<dbReference type="Proteomes" id="UP001153076">
    <property type="component" value="Unassembled WGS sequence"/>
</dbReference>
<evidence type="ECO:0000313" key="2">
    <source>
        <dbReference type="Proteomes" id="UP001153076"/>
    </source>
</evidence>
<keyword evidence="2" id="KW-1185">Reference proteome</keyword>
<comment type="caution">
    <text evidence="1">The sequence shown here is derived from an EMBL/GenBank/DDBJ whole genome shotgun (WGS) entry which is preliminary data.</text>
</comment>
<sequence length="237" mass="27169">MHVPWLVNGHLEKLGKKMDQHKTEMLKWKNDVGERIEQKLADTYKKMGYIVAVECYNLMLGEYSVELTNSRRLLVKLGQQTCTYRQGLWLGGDELDEDYNGCMLPPNNGRHPVRPLSKRKESQTQDKKVRMCSKYSEVGHTRRTCHNPRADFDASYEGDVVEVEDLFDGSYAARVGQLEDAVRVTLRYTIPIPLPGAYVMTTAAAKYGTPTVTRDGFRLKLTMRYTLRASSRHALFE</sequence>
<name>A0A9Q1QAT9_9CARY</name>